<organism evidence="2">
    <name type="scientific">Erwinia billingiae (strain Eb661)</name>
    <dbReference type="NCBI Taxonomy" id="634500"/>
    <lineage>
        <taxon>Bacteria</taxon>
        <taxon>Pseudomonadati</taxon>
        <taxon>Pseudomonadota</taxon>
        <taxon>Gammaproteobacteria</taxon>
        <taxon>Enterobacterales</taxon>
        <taxon>Erwiniaceae</taxon>
        <taxon>Erwinia</taxon>
    </lineage>
</organism>
<dbReference type="InterPro" id="IPR010272">
    <property type="entry name" value="T6SS_TssF"/>
</dbReference>
<protein>
    <submittedName>
        <fullName evidence="1">Putative type VI secretion protein, VCA0110 family</fullName>
    </submittedName>
</protein>
<dbReference type="STRING" id="634500.EbC_39400"/>
<dbReference type="NCBIfam" id="TIGR03359">
    <property type="entry name" value="VI_chp_6"/>
    <property type="match status" value="1"/>
</dbReference>
<dbReference type="HOGENOM" id="CLU_028593_2_1_6"/>
<keyword evidence="2" id="KW-1185">Reference proteome</keyword>
<dbReference type="KEGG" id="ebi:EbC_39400"/>
<reference evidence="1 2" key="1">
    <citation type="journal article" date="2010" name="BMC Genomics">
        <title>Genome comparison of the epiphytic bacteria Erwinia billingiae and E. tasmaniensis with the pear pathogen E. pyrifoliae.</title>
        <authorList>
            <person name="Kube M."/>
            <person name="Migdoll A.M."/>
            <person name="Gehring I."/>
            <person name="Heitmann K."/>
            <person name="Mayer Y."/>
            <person name="Kuhl H."/>
            <person name="Knaust F."/>
            <person name="Geider K."/>
            <person name="Reinhardt R."/>
        </authorList>
    </citation>
    <scope>NUCLEOTIDE SEQUENCE [LARGE SCALE GENOMIC DNA]</scope>
    <source>
        <strain evidence="1 2">Eb661</strain>
    </source>
</reference>
<evidence type="ECO:0000313" key="2">
    <source>
        <dbReference type="Proteomes" id="UP000008793"/>
    </source>
</evidence>
<sequence length="591" mass="67527">MEDDFLKYFDGEMRYLKEAGLEFSQAFPELGRTLGLDGSPVPRDESVERLFQGFSLMMAKLRQKIDDDIPELTEPLLSHLLPVINRTLPSIAVVELMPAAPELHVREEVLPAESELYTQPLGNDQQRCAYRTVRDLKLHPFALDSVAVFTLQEGQQALRLRFTLPALTEIRPADWQNISLYLNGDRVLQSALYLALSRQVKGIGVRFWQNATDLMPVDATFMPRWQAEADASLWPESDSPALCGEVRPWLEYFTAPERYFFMQLQGLETLTFPPDTTSFDIEVTLSERWPYDLSVPPDALRMHCVPVINLFRLLAQPLAVTTAVSDYRLRPHRLKDGHTEIYAVNDVVQVTEDNTEFSYVPYSHFRHKGGMLKYAKSWPERYYHTRLYRGPSGLNETILTLGGRTHAEQNGVKMRLNMTCTSGAYPRMALQASVYDGDMAPSNLELKCATRTRPSMPYYPLTDALYQWQVLSLLHPQAIAGLMEIGTLRHALGLLDWTNSAGNARRIAGITHVEYDPSHYPAEGWHGVAIRITLDETQFCGQGDALLFSEVLEQFYTQYADIRRFTQLTVTLSHSGRQWVWPERRLTRILF</sequence>
<dbReference type="GeneID" id="90513883"/>
<dbReference type="Proteomes" id="UP000008793">
    <property type="component" value="Chromosome"/>
</dbReference>
<dbReference type="EMBL" id="FP236843">
    <property type="protein sequence ID" value="CAX61471.1"/>
    <property type="molecule type" value="Genomic_DNA"/>
</dbReference>
<dbReference type="PANTHER" id="PTHR35370:SF4">
    <property type="entry name" value="TYPE VI SECRETION SYSTEM BASEPLATE SUBUNIT TSSF"/>
    <property type="match status" value="1"/>
</dbReference>
<gene>
    <name evidence="1" type="ordered locus">EbC_39400</name>
</gene>
<dbReference type="AlphaFoldDB" id="D8MXB4"/>
<dbReference type="eggNOG" id="COG3519">
    <property type="taxonomic scope" value="Bacteria"/>
</dbReference>
<evidence type="ECO:0000313" key="1">
    <source>
        <dbReference type="EMBL" id="CAX61471.1"/>
    </source>
</evidence>
<dbReference type="RefSeq" id="WP_013203954.1">
    <property type="nucleotide sequence ID" value="NC_014306.1"/>
</dbReference>
<dbReference type="Pfam" id="PF05947">
    <property type="entry name" value="T6SS_TssF"/>
    <property type="match status" value="1"/>
</dbReference>
<accession>D8MXB4</accession>
<name>D8MXB4_ERWBE</name>
<dbReference type="PANTHER" id="PTHR35370">
    <property type="entry name" value="CYTOPLASMIC PROTEIN-RELATED-RELATED"/>
    <property type="match status" value="1"/>
</dbReference>
<proteinExistence type="predicted"/>